<dbReference type="InterPro" id="IPR000620">
    <property type="entry name" value="EamA_dom"/>
</dbReference>
<feature type="transmembrane region" description="Helical" evidence="6">
    <location>
        <begin position="202"/>
        <end position="222"/>
    </location>
</feature>
<dbReference type="Proteomes" id="UP000517916">
    <property type="component" value="Unassembled WGS sequence"/>
</dbReference>
<evidence type="ECO:0000256" key="6">
    <source>
        <dbReference type="SAM" id="Phobius"/>
    </source>
</evidence>
<dbReference type="SUPFAM" id="SSF103481">
    <property type="entry name" value="Multidrug resistance efflux transporter EmrE"/>
    <property type="match status" value="2"/>
</dbReference>
<dbReference type="InterPro" id="IPR037185">
    <property type="entry name" value="EmrE-like"/>
</dbReference>
<keyword evidence="4 6" id="KW-1133">Transmembrane helix</keyword>
<dbReference type="InterPro" id="IPR050638">
    <property type="entry name" value="AA-Vitamin_Transporters"/>
</dbReference>
<feature type="transmembrane region" description="Helical" evidence="6">
    <location>
        <begin position="58"/>
        <end position="80"/>
    </location>
</feature>
<keyword evidence="9" id="KW-1185">Reference proteome</keyword>
<feature type="transmembrane region" description="Helical" evidence="6">
    <location>
        <begin position="33"/>
        <end position="51"/>
    </location>
</feature>
<dbReference type="Pfam" id="PF00892">
    <property type="entry name" value="EamA"/>
    <property type="match status" value="2"/>
</dbReference>
<name>A0ABR6BNX7_9PSEU</name>
<feature type="transmembrane region" description="Helical" evidence="6">
    <location>
        <begin position="86"/>
        <end position="108"/>
    </location>
</feature>
<keyword evidence="3 6" id="KW-0812">Transmembrane</keyword>
<feature type="transmembrane region" description="Helical" evidence="6">
    <location>
        <begin position="171"/>
        <end position="190"/>
    </location>
</feature>
<comment type="caution">
    <text evidence="8">The sequence shown here is derived from an EMBL/GenBank/DDBJ whole genome shotgun (WGS) entry which is preliminary data.</text>
</comment>
<evidence type="ECO:0000256" key="5">
    <source>
        <dbReference type="ARBA" id="ARBA00023136"/>
    </source>
</evidence>
<dbReference type="EMBL" id="JACJID010000004">
    <property type="protein sequence ID" value="MBA8928327.1"/>
    <property type="molecule type" value="Genomic_DNA"/>
</dbReference>
<proteinExistence type="inferred from homology"/>
<organism evidence="8 9">
    <name type="scientific">Kutzneria viridogrisea</name>
    <dbReference type="NCBI Taxonomy" id="47990"/>
    <lineage>
        <taxon>Bacteria</taxon>
        <taxon>Bacillati</taxon>
        <taxon>Actinomycetota</taxon>
        <taxon>Actinomycetes</taxon>
        <taxon>Pseudonocardiales</taxon>
        <taxon>Pseudonocardiaceae</taxon>
        <taxon>Kutzneria</taxon>
    </lineage>
</organism>
<protein>
    <submittedName>
        <fullName evidence="8">O-acetylserine/cysteine efflux transporter</fullName>
    </submittedName>
</protein>
<gene>
    <name evidence="8" type="ORF">BC739_005544</name>
</gene>
<sequence>MKHVHLLLAVSVAAAWGINFVAIDYGLDSFPPLLFTALRFAVAAVPAVLFVGRPQVAWRWVVAVGLVLGALQFGLLFVAIKAGVPAGLSSLVLQSQALFTALFSAVLLGERPTRGQLLGMGVALAGIVLVATDFGASGPLPAFLLVLASAASWAMGNVLTRKAAPPDSFRFLVWVSVVPPLPLLALSALTEDLSALHAPEPSSLVALGYVAWVSTVFGFGVWTTLIRRYGATAVAPYSLLVPVFGMSSTALVLGEQLTVLRVVGAGVVLVGVGLTALTGRRRTPPGRQDSSRLVEVS</sequence>
<dbReference type="RefSeq" id="WP_182838839.1">
    <property type="nucleotide sequence ID" value="NZ_BAAABQ010000073.1"/>
</dbReference>
<evidence type="ECO:0000256" key="1">
    <source>
        <dbReference type="ARBA" id="ARBA00004141"/>
    </source>
</evidence>
<feature type="transmembrane region" description="Helical" evidence="6">
    <location>
        <begin position="142"/>
        <end position="159"/>
    </location>
</feature>
<evidence type="ECO:0000259" key="7">
    <source>
        <dbReference type="Pfam" id="PF00892"/>
    </source>
</evidence>
<evidence type="ECO:0000256" key="3">
    <source>
        <dbReference type="ARBA" id="ARBA00022692"/>
    </source>
</evidence>
<feature type="domain" description="EamA" evidence="7">
    <location>
        <begin position="142"/>
        <end position="275"/>
    </location>
</feature>
<evidence type="ECO:0000256" key="4">
    <source>
        <dbReference type="ARBA" id="ARBA00022989"/>
    </source>
</evidence>
<feature type="domain" description="EamA" evidence="7">
    <location>
        <begin position="6"/>
        <end position="131"/>
    </location>
</feature>
<evidence type="ECO:0000313" key="8">
    <source>
        <dbReference type="EMBL" id="MBA8928327.1"/>
    </source>
</evidence>
<feature type="transmembrane region" description="Helical" evidence="6">
    <location>
        <begin position="259"/>
        <end position="277"/>
    </location>
</feature>
<dbReference type="Gene3D" id="1.10.3730.20">
    <property type="match status" value="1"/>
</dbReference>
<feature type="transmembrane region" description="Helical" evidence="6">
    <location>
        <begin position="117"/>
        <end position="136"/>
    </location>
</feature>
<evidence type="ECO:0000313" key="9">
    <source>
        <dbReference type="Proteomes" id="UP000517916"/>
    </source>
</evidence>
<dbReference type="PANTHER" id="PTHR32322">
    <property type="entry name" value="INNER MEMBRANE TRANSPORTER"/>
    <property type="match status" value="1"/>
</dbReference>
<evidence type="ECO:0000256" key="2">
    <source>
        <dbReference type="ARBA" id="ARBA00007362"/>
    </source>
</evidence>
<reference evidence="8 9" key="1">
    <citation type="submission" date="2020-08" db="EMBL/GenBank/DDBJ databases">
        <title>Genomic Encyclopedia of Archaeal and Bacterial Type Strains, Phase II (KMG-II): from individual species to whole genera.</title>
        <authorList>
            <person name="Goeker M."/>
        </authorList>
    </citation>
    <scope>NUCLEOTIDE SEQUENCE [LARGE SCALE GENOMIC DNA]</scope>
    <source>
        <strain evidence="8 9">DSM 43850</strain>
    </source>
</reference>
<feature type="transmembrane region" description="Helical" evidence="6">
    <location>
        <begin position="234"/>
        <end position="253"/>
    </location>
</feature>
<keyword evidence="5 6" id="KW-0472">Membrane</keyword>
<comment type="subcellular location">
    <subcellularLocation>
        <location evidence="1">Membrane</location>
        <topology evidence="1">Multi-pass membrane protein</topology>
    </subcellularLocation>
</comment>
<comment type="similarity">
    <text evidence="2">Belongs to the EamA transporter family.</text>
</comment>
<accession>A0ABR6BNX7</accession>
<dbReference type="PANTHER" id="PTHR32322:SF9">
    <property type="entry name" value="AMINO-ACID METABOLITE EFFLUX PUMP-RELATED"/>
    <property type="match status" value="1"/>
</dbReference>